<name>A0A2T7PK70_POMCA</name>
<evidence type="ECO:0000313" key="3">
    <source>
        <dbReference type="EMBL" id="PVD33836.1"/>
    </source>
</evidence>
<evidence type="ECO:0000259" key="2">
    <source>
        <dbReference type="Pfam" id="PF00386"/>
    </source>
</evidence>
<feature type="region of interest" description="Disordered" evidence="1">
    <location>
        <begin position="68"/>
        <end position="88"/>
    </location>
</feature>
<dbReference type="InterPro" id="IPR008983">
    <property type="entry name" value="Tumour_necrosis_fac-like_dom"/>
</dbReference>
<feature type="compositionally biased region" description="Polar residues" evidence="1">
    <location>
        <begin position="68"/>
        <end position="84"/>
    </location>
</feature>
<dbReference type="AlphaFoldDB" id="A0A2T7PK70"/>
<keyword evidence="4" id="KW-1185">Reference proteome</keyword>
<proteinExistence type="predicted"/>
<dbReference type="EMBL" id="PZQS01000003">
    <property type="protein sequence ID" value="PVD33836.1"/>
    <property type="molecule type" value="Genomic_DNA"/>
</dbReference>
<dbReference type="Proteomes" id="UP000245119">
    <property type="component" value="Linkage Group LG3"/>
</dbReference>
<feature type="non-terminal residue" evidence="3">
    <location>
        <position position="1"/>
    </location>
</feature>
<reference evidence="3 4" key="1">
    <citation type="submission" date="2018-04" db="EMBL/GenBank/DDBJ databases">
        <title>The genome of golden apple snail Pomacea canaliculata provides insight into stress tolerance and invasive adaptation.</title>
        <authorList>
            <person name="Liu C."/>
            <person name="Liu B."/>
            <person name="Ren Y."/>
            <person name="Zhang Y."/>
            <person name="Wang H."/>
            <person name="Li S."/>
            <person name="Jiang F."/>
            <person name="Yin L."/>
            <person name="Zhang G."/>
            <person name="Qian W."/>
            <person name="Fan W."/>
        </authorList>
    </citation>
    <scope>NUCLEOTIDE SEQUENCE [LARGE SCALE GENOMIC DNA]</scope>
    <source>
        <strain evidence="3">SZHN2017</strain>
        <tissue evidence="3">Muscle</tissue>
    </source>
</reference>
<evidence type="ECO:0000313" key="4">
    <source>
        <dbReference type="Proteomes" id="UP000245119"/>
    </source>
</evidence>
<comment type="caution">
    <text evidence="3">The sequence shown here is derived from an EMBL/GenBank/DDBJ whole genome shotgun (WGS) entry which is preliminary data.</text>
</comment>
<evidence type="ECO:0000256" key="1">
    <source>
        <dbReference type="SAM" id="MobiDB-lite"/>
    </source>
</evidence>
<sequence>NTFTRNFQSTTAGITTHSGSHHHQIHPRHVTVATSGYMVDNCAGSKVTMEFFVGHSKQFSDPHISVARTTTQGSPRTPGPSTRDGSPDDLQDISFVSILGSDAEGTISSGSVVFDKVLTNKGNGYDPTIGLFQAQRDGVYVCTGRDRMIEILILSRPASCLSLS</sequence>
<dbReference type="Gene3D" id="2.60.120.40">
    <property type="match status" value="1"/>
</dbReference>
<feature type="compositionally biased region" description="Polar residues" evidence="1">
    <location>
        <begin position="1"/>
        <end position="18"/>
    </location>
</feature>
<organism evidence="3 4">
    <name type="scientific">Pomacea canaliculata</name>
    <name type="common">Golden apple snail</name>
    <dbReference type="NCBI Taxonomy" id="400727"/>
    <lineage>
        <taxon>Eukaryota</taxon>
        <taxon>Metazoa</taxon>
        <taxon>Spiralia</taxon>
        <taxon>Lophotrochozoa</taxon>
        <taxon>Mollusca</taxon>
        <taxon>Gastropoda</taxon>
        <taxon>Caenogastropoda</taxon>
        <taxon>Architaenioglossa</taxon>
        <taxon>Ampullarioidea</taxon>
        <taxon>Ampullariidae</taxon>
        <taxon>Pomacea</taxon>
    </lineage>
</organism>
<accession>A0A2T7PK70</accession>
<dbReference type="Pfam" id="PF00386">
    <property type="entry name" value="C1q"/>
    <property type="match status" value="1"/>
</dbReference>
<protein>
    <recommendedName>
        <fullName evidence="2">C1q domain-containing protein</fullName>
    </recommendedName>
</protein>
<gene>
    <name evidence="3" type="ORF">C0Q70_05097</name>
</gene>
<feature type="domain" description="C1q" evidence="2">
    <location>
        <begin position="108"/>
        <end position="141"/>
    </location>
</feature>
<feature type="region of interest" description="Disordered" evidence="1">
    <location>
        <begin position="1"/>
        <end position="26"/>
    </location>
</feature>
<dbReference type="InterPro" id="IPR001073">
    <property type="entry name" value="C1q_dom"/>
</dbReference>
<dbReference type="SUPFAM" id="SSF49842">
    <property type="entry name" value="TNF-like"/>
    <property type="match status" value="1"/>
</dbReference>